<evidence type="ECO:0000256" key="1">
    <source>
        <dbReference type="ARBA" id="ARBA00011738"/>
    </source>
</evidence>
<protein>
    <recommendedName>
        <fullName evidence="2">Stress-response A/B barrel domain-containing protein</fullName>
    </recommendedName>
</protein>
<dbReference type="EMBL" id="HBIV01009393">
    <property type="protein sequence ID" value="CAE0654836.1"/>
    <property type="molecule type" value="Transcribed_RNA"/>
</dbReference>
<organism evidence="3">
    <name type="scientific">Lotharella globosa</name>
    <dbReference type="NCBI Taxonomy" id="91324"/>
    <lineage>
        <taxon>Eukaryota</taxon>
        <taxon>Sar</taxon>
        <taxon>Rhizaria</taxon>
        <taxon>Cercozoa</taxon>
        <taxon>Chlorarachniophyceae</taxon>
        <taxon>Lotharella</taxon>
    </lineage>
</organism>
<evidence type="ECO:0000313" key="3">
    <source>
        <dbReference type="EMBL" id="CAE0654831.1"/>
    </source>
</evidence>
<dbReference type="SMART" id="SM00886">
    <property type="entry name" value="Dabb"/>
    <property type="match status" value="1"/>
</dbReference>
<dbReference type="InterPro" id="IPR044662">
    <property type="entry name" value="HS1/DABB1-like"/>
</dbReference>
<dbReference type="InterPro" id="IPR014710">
    <property type="entry name" value="RmlC-like_jellyroll"/>
</dbReference>
<name>A0A6V3K6F7_9EUKA</name>
<dbReference type="SUPFAM" id="SSF54909">
    <property type="entry name" value="Dimeric alpha+beta barrel"/>
    <property type="match status" value="1"/>
</dbReference>
<gene>
    <name evidence="3" type="ORF">LGLO00237_LOCUS7102</name>
    <name evidence="4" type="ORF">LGLO00237_LOCUS7105</name>
</gene>
<dbReference type="PROSITE" id="PS51502">
    <property type="entry name" value="S_R_A_B_BARREL"/>
    <property type="match status" value="1"/>
</dbReference>
<comment type="subunit">
    <text evidence="1">Homodimer.</text>
</comment>
<dbReference type="Pfam" id="PF07876">
    <property type="entry name" value="Dabb"/>
    <property type="match status" value="1"/>
</dbReference>
<dbReference type="PANTHER" id="PTHR33178:SF10">
    <property type="entry name" value="STRESS-RESPONSE A_B BARREL DOMAIN-CONTAINING PROTEIN"/>
    <property type="match status" value="1"/>
</dbReference>
<sequence length="307" mass="34124">MVIPVGTRLPPHEHMFDYSFHVLEGSRLAVYSGEDANHLFSFDAPMGKTMAFKRHGNMMVDITGAIPPFPAVHGVMNIGKGNYREILVETKPCKGVPQNETAALRYDKERLRRALLTQTEPTVVAAYDEARSIEGVRASAIIGYSKSVNHESERALAQGFSHGMLYTLDEVSRELTTTSSADTMVFDFYPVAVKDPGVAEEGMQRVKHMVFVQFKIDAPVGKLVAGYIGLTTKISEMKGFEWGPIANKLGDEEKGKGFQYGFVTTFNSVEDCTAYNEHDAHKEYVNEVVPYAEDLLVFDILEHNSSE</sequence>
<reference evidence="3" key="1">
    <citation type="submission" date="2021-01" db="EMBL/GenBank/DDBJ databases">
        <authorList>
            <person name="Corre E."/>
            <person name="Pelletier E."/>
            <person name="Niang G."/>
            <person name="Scheremetjew M."/>
            <person name="Finn R."/>
            <person name="Kale V."/>
            <person name="Holt S."/>
            <person name="Cochrane G."/>
            <person name="Meng A."/>
            <person name="Brown T."/>
            <person name="Cohen L."/>
        </authorList>
    </citation>
    <scope>NUCLEOTIDE SEQUENCE</scope>
    <source>
        <strain evidence="3">CCCM811</strain>
    </source>
</reference>
<accession>A0A6V3K6F7</accession>
<dbReference type="PANTHER" id="PTHR33178">
    <property type="match status" value="1"/>
</dbReference>
<dbReference type="EMBL" id="HBIV01009390">
    <property type="protein sequence ID" value="CAE0654831.1"/>
    <property type="molecule type" value="Transcribed_RNA"/>
</dbReference>
<feature type="domain" description="Stress-response A/B barrel" evidence="2">
    <location>
        <begin position="206"/>
        <end position="300"/>
    </location>
</feature>
<dbReference type="InterPro" id="IPR013097">
    <property type="entry name" value="Dabb"/>
</dbReference>
<evidence type="ECO:0000313" key="4">
    <source>
        <dbReference type="EMBL" id="CAE0654836.1"/>
    </source>
</evidence>
<dbReference type="Gene3D" id="3.30.70.100">
    <property type="match status" value="1"/>
</dbReference>
<evidence type="ECO:0000259" key="2">
    <source>
        <dbReference type="PROSITE" id="PS51502"/>
    </source>
</evidence>
<proteinExistence type="predicted"/>
<dbReference type="AlphaFoldDB" id="A0A6V3K6F7"/>
<dbReference type="InterPro" id="IPR011008">
    <property type="entry name" value="Dimeric_a/b-barrel"/>
</dbReference>
<dbReference type="Gene3D" id="2.60.120.10">
    <property type="entry name" value="Jelly Rolls"/>
    <property type="match status" value="1"/>
</dbReference>